<dbReference type="Gene3D" id="2.40.420.20">
    <property type="match status" value="1"/>
</dbReference>
<feature type="domain" description="Heavy metal binding" evidence="5">
    <location>
        <begin position="411"/>
        <end position="437"/>
    </location>
</feature>
<dbReference type="PANTHER" id="PTHR30097">
    <property type="entry name" value="CATION EFFLUX SYSTEM PROTEIN CUSB"/>
    <property type="match status" value="1"/>
</dbReference>
<dbReference type="InterPro" id="IPR045800">
    <property type="entry name" value="HMBD"/>
</dbReference>
<gene>
    <name evidence="9" type="ORF">CEE69_11760</name>
</gene>
<dbReference type="Pfam" id="PF25975">
    <property type="entry name" value="CzcB_C"/>
    <property type="match status" value="1"/>
</dbReference>
<evidence type="ECO:0000259" key="5">
    <source>
        <dbReference type="Pfam" id="PF19335"/>
    </source>
</evidence>
<evidence type="ECO:0000259" key="6">
    <source>
        <dbReference type="Pfam" id="PF25954"/>
    </source>
</evidence>
<comment type="caution">
    <text evidence="9">The sequence shown here is derived from an EMBL/GenBank/DDBJ whole genome shotgun (WGS) entry which is preliminary data.</text>
</comment>
<feature type="transmembrane region" description="Helical" evidence="4">
    <location>
        <begin position="58"/>
        <end position="80"/>
    </location>
</feature>
<feature type="region of interest" description="Disordered" evidence="3">
    <location>
        <begin position="1"/>
        <end position="51"/>
    </location>
</feature>
<evidence type="ECO:0000259" key="8">
    <source>
        <dbReference type="Pfam" id="PF25975"/>
    </source>
</evidence>
<dbReference type="SUPFAM" id="SSF111369">
    <property type="entry name" value="HlyD-like secretion proteins"/>
    <property type="match status" value="1"/>
</dbReference>
<proteinExistence type="inferred from homology"/>
<dbReference type="InterPro" id="IPR058792">
    <property type="entry name" value="Beta-barrel_RND_2"/>
</dbReference>
<keyword evidence="4" id="KW-1133">Transmembrane helix</keyword>
<name>A0A2G1W894_9BACT</name>
<evidence type="ECO:0000256" key="3">
    <source>
        <dbReference type="SAM" id="MobiDB-lite"/>
    </source>
</evidence>
<dbReference type="GeneID" id="90608817"/>
<dbReference type="RefSeq" id="WP_099261010.1">
    <property type="nucleotide sequence ID" value="NZ_NIZW01000008.1"/>
</dbReference>
<accession>A0A2G1W894</accession>
<feature type="domain" description="CzcB-like C-terminal circularly permuted SH3-like" evidence="8">
    <location>
        <begin position="454"/>
        <end position="514"/>
    </location>
</feature>
<dbReference type="GO" id="GO:0046914">
    <property type="term" value="F:transition metal ion binding"/>
    <property type="evidence" value="ECO:0007669"/>
    <property type="project" value="TreeGrafter"/>
</dbReference>
<dbReference type="OrthoDB" id="9806939at2"/>
<evidence type="ECO:0000313" key="10">
    <source>
        <dbReference type="Proteomes" id="UP000225740"/>
    </source>
</evidence>
<comment type="similarity">
    <text evidence="1">Belongs to the membrane fusion protein (MFP) (TC 8.A.1) family.</text>
</comment>
<evidence type="ECO:0000256" key="4">
    <source>
        <dbReference type="SAM" id="Phobius"/>
    </source>
</evidence>
<dbReference type="Gene3D" id="2.40.30.170">
    <property type="match status" value="1"/>
</dbReference>
<dbReference type="GO" id="GO:0030288">
    <property type="term" value="C:outer membrane-bounded periplasmic space"/>
    <property type="evidence" value="ECO:0007669"/>
    <property type="project" value="TreeGrafter"/>
</dbReference>
<dbReference type="Pfam" id="PF19335">
    <property type="entry name" value="HMBD"/>
    <property type="match status" value="2"/>
</dbReference>
<feature type="domain" description="Heavy metal binding" evidence="5">
    <location>
        <begin position="113"/>
        <end position="138"/>
    </location>
</feature>
<organism evidence="9 10">
    <name type="scientific">Rhodopirellula bahusiensis</name>
    <dbReference type="NCBI Taxonomy" id="2014065"/>
    <lineage>
        <taxon>Bacteria</taxon>
        <taxon>Pseudomonadati</taxon>
        <taxon>Planctomycetota</taxon>
        <taxon>Planctomycetia</taxon>
        <taxon>Pirellulales</taxon>
        <taxon>Pirellulaceae</taxon>
        <taxon>Rhodopirellula</taxon>
    </lineage>
</organism>
<keyword evidence="4" id="KW-0472">Membrane</keyword>
<dbReference type="AlphaFoldDB" id="A0A2G1W894"/>
<dbReference type="GO" id="GO:0060003">
    <property type="term" value="P:copper ion export"/>
    <property type="evidence" value="ECO:0007669"/>
    <property type="project" value="TreeGrafter"/>
</dbReference>
<evidence type="ECO:0000313" key="9">
    <source>
        <dbReference type="EMBL" id="PHQ35246.1"/>
    </source>
</evidence>
<feature type="domain" description="CusB-like beta-barrel" evidence="6">
    <location>
        <begin position="319"/>
        <end position="394"/>
    </location>
</feature>
<dbReference type="Proteomes" id="UP000225740">
    <property type="component" value="Unassembled WGS sequence"/>
</dbReference>
<sequence>MNQDEPIKPDEADVDDQVSSVDADASTDSEPVETVVEETPAPIEAKPAAPQSDGGMKWLVHTGVQAATVVVVAGLVFFLLGVAQRTEWLTADGFSGGQGDVVTETGGGEDKRYICPMMCTPPSTEPGRCPVCAMELVEATGGGGGDGISVTIEASARRLVGIRTAMSKMGEVNRTIHTIGSIDYDESQLSTISAYIDGRLEKMYANYAGVKVNEGDDLALIYSPQLYTAQTEFITSMNNGGKIGRFQMDNGDLNKMARENLAELGMTQSQIDQLAKSGKAMSRIRIKSPQSGTVIEKSAVEGDYVKTGHKLYRVADLSSVWLMLDLFPDDASAVRFGQQVEAEIQSVPGEVFTGRVAFIDPTVDPKTRTVRVRVEIMNFDGKLRPGDYATARVTVPAIPMDQVYDPALANKYISPMHPQVIRDERGKCPLCDMDLVPTSQLGFASEPLPMQQVVTVPRDAVLLAGENSVIYVETEPGRFEIRRVTVGPMNRQEAVIVEGLAAGETIATGGNFLIDSQMQLAGNPSLMDPKKAPSYSPGPLELPETRPVMLASDAGKTLDRTYDAYFEIQCAMAADQTPPPVALNTLIEGLRELEMSTSVPDEAQRRFATARRAASRMDGSLETAREAYRGVSHAMLRAATVARGPKTAVKLTHYYCPMVPGGGGDWMQPGGDLQNPYWGSEMLTCGELVKEMGVGSGEKQVAAGGALGDLK</sequence>
<feature type="domain" description="CzcB-like barrel-sandwich hybrid" evidence="7">
    <location>
        <begin position="191"/>
        <end position="316"/>
    </location>
</feature>
<keyword evidence="2" id="KW-0813">Transport</keyword>
<evidence type="ECO:0000259" key="7">
    <source>
        <dbReference type="Pfam" id="PF25973"/>
    </source>
</evidence>
<dbReference type="FunFam" id="2.40.30.170:FF:000010">
    <property type="entry name" value="Efflux RND transporter periplasmic adaptor subunit"/>
    <property type="match status" value="1"/>
</dbReference>
<evidence type="ECO:0000256" key="1">
    <source>
        <dbReference type="ARBA" id="ARBA00009477"/>
    </source>
</evidence>
<dbReference type="InterPro" id="IPR051909">
    <property type="entry name" value="MFP_Cation_Efflux"/>
</dbReference>
<dbReference type="EMBL" id="NIZW01000008">
    <property type="protein sequence ID" value="PHQ35246.1"/>
    <property type="molecule type" value="Genomic_DNA"/>
</dbReference>
<protein>
    <submittedName>
        <fullName evidence="9">Metal transporter</fullName>
    </submittedName>
</protein>
<dbReference type="Pfam" id="PF25973">
    <property type="entry name" value="BSH_CzcB"/>
    <property type="match status" value="1"/>
</dbReference>
<dbReference type="GO" id="GO:0015679">
    <property type="term" value="P:plasma membrane copper ion transport"/>
    <property type="evidence" value="ECO:0007669"/>
    <property type="project" value="TreeGrafter"/>
</dbReference>
<feature type="compositionally biased region" description="Basic and acidic residues" evidence="3">
    <location>
        <begin position="1"/>
        <end position="11"/>
    </location>
</feature>
<dbReference type="InterPro" id="IPR058647">
    <property type="entry name" value="BSH_CzcB-like"/>
</dbReference>
<evidence type="ECO:0000256" key="2">
    <source>
        <dbReference type="ARBA" id="ARBA00022448"/>
    </source>
</evidence>
<keyword evidence="4" id="KW-0812">Transmembrane</keyword>
<reference evidence="9 10" key="1">
    <citation type="submission" date="2017-06" db="EMBL/GenBank/DDBJ databases">
        <title>Description of Rhodopirellula bahusiensis sp. nov.</title>
        <authorList>
            <person name="Kizina J."/>
            <person name="Harder J."/>
        </authorList>
    </citation>
    <scope>NUCLEOTIDE SEQUENCE [LARGE SCALE GENOMIC DNA]</scope>
    <source>
        <strain evidence="9 10">SWK21</strain>
    </source>
</reference>
<dbReference type="InterPro" id="IPR058649">
    <property type="entry name" value="CzcB_C"/>
</dbReference>
<keyword evidence="10" id="KW-1185">Reference proteome</keyword>
<dbReference type="Pfam" id="PF25954">
    <property type="entry name" value="Beta-barrel_RND_2"/>
    <property type="match status" value="1"/>
</dbReference>
<dbReference type="PANTHER" id="PTHR30097:SF4">
    <property type="entry name" value="SLR6042 PROTEIN"/>
    <property type="match status" value="1"/>
</dbReference>